<gene>
    <name evidence="1" type="ORF">CH333_10420</name>
</gene>
<evidence type="ECO:0008006" key="3">
    <source>
        <dbReference type="Google" id="ProtNLM"/>
    </source>
</evidence>
<evidence type="ECO:0000313" key="2">
    <source>
        <dbReference type="Proteomes" id="UP000215215"/>
    </source>
</evidence>
<sequence length="68" mass="7899">MLRISERLNREDELIEDLTLLSKRHPKNVILMRYLSELYIKIGDEKSAKEIKKKIEEINASASGAENN</sequence>
<dbReference type="Proteomes" id="UP000215215">
    <property type="component" value="Unassembled WGS sequence"/>
</dbReference>
<organism evidence="1 2">
    <name type="scientific">candidate division WOR-3 bacterium JGI_Cruoil_03_44_89</name>
    <dbReference type="NCBI Taxonomy" id="1973748"/>
    <lineage>
        <taxon>Bacteria</taxon>
        <taxon>Bacteria division WOR-3</taxon>
    </lineage>
</organism>
<comment type="caution">
    <text evidence="1">The sequence shown here is derived from an EMBL/GenBank/DDBJ whole genome shotgun (WGS) entry which is preliminary data.</text>
</comment>
<dbReference type="EMBL" id="NOZQ01000225">
    <property type="protein sequence ID" value="OYD13680.1"/>
    <property type="molecule type" value="Genomic_DNA"/>
</dbReference>
<name>A0A235BMJ9_UNCW3</name>
<accession>A0A235BMJ9</accession>
<dbReference type="AlphaFoldDB" id="A0A235BMJ9"/>
<protein>
    <recommendedName>
        <fullName evidence="3">Tetratricopeptide repeat protein</fullName>
    </recommendedName>
</protein>
<evidence type="ECO:0000313" key="1">
    <source>
        <dbReference type="EMBL" id="OYD13680.1"/>
    </source>
</evidence>
<reference evidence="1 2" key="1">
    <citation type="submission" date="2017-07" db="EMBL/GenBank/DDBJ databases">
        <title>Recovery of genomes from metagenomes via a dereplication, aggregation, and scoring strategy.</title>
        <authorList>
            <person name="Sieber C.M."/>
            <person name="Probst A.J."/>
            <person name="Sharrar A."/>
            <person name="Thomas B.C."/>
            <person name="Hess M."/>
            <person name="Tringe S.G."/>
            <person name="Banfield J.F."/>
        </authorList>
    </citation>
    <scope>NUCLEOTIDE SEQUENCE [LARGE SCALE GENOMIC DNA]</scope>
    <source>
        <strain evidence="1">JGI_Cruoil_03_44_89</strain>
    </source>
</reference>
<proteinExistence type="predicted"/>